<dbReference type="EMBL" id="LFDV01000002">
    <property type="protein sequence ID" value="KTB48633.1"/>
    <property type="molecule type" value="Genomic_DNA"/>
</dbReference>
<dbReference type="RefSeq" id="WP_058439587.1">
    <property type="nucleotide sequence ID" value="NZ_KQ758903.1"/>
</dbReference>
<evidence type="ECO:0008006" key="3">
    <source>
        <dbReference type="Google" id="ProtNLM"/>
    </source>
</evidence>
<dbReference type="SUPFAM" id="SSF54909">
    <property type="entry name" value="Dimeric alpha+beta barrel"/>
    <property type="match status" value="1"/>
</dbReference>
<dbReference type="InterPro" id="IPR011008">
    <property type="entry name" value="Dimeric_a/b-barrel"/>
</dbReference>
<comment type="caution">
    <text evidence="1">The sequence shown here is derived from an EMBL/GenBank/DDBJ whole genome shotgun (WGS) entry which is preliminary data.</text>
</comment>
<proteinExistence type="predicted"/>
<protein>
    <recommendedName>
        <fullName evidence="3">Muconolactone delta-isomerase</fullName>
    </recommendedName>
</protein>
<name>A0A0W0GJ87_9CHLR</name>
<evidence type="ECO:0000313" key="1">
    <source>
        <dbReference type="EMBL" id="KTB48633.1"/>
    </source>
</evidence>
<evidence type="ECO:0000313" key="2">
    <source>
        <dbReference type="Proteomes" id="UP000053947"/>
    </source>
</evidence>
<dbReference type="Proteomes" id="UP000053947">
    <property type="component" value="Unassembled WGS sequence"/>
</dbReference>
<reference evidence="1 2" key="1">
    <citation type="submission" date="2015-06" db="EMBL/GenBank/DDBJ databases">
        <title>Genome sequence of the organohalide-respiring Dehalogenimonas alkenigignens type strain (IP3-3T).</title>
        <authorList>
            <person name="Key T.A."/>
            <person name="Richmond D.P."/>
            <person name="Bowman K.S."/>
            <person name="Cho Y.-J."/>
            <person name="Chun J."/>
            <person name="da Costa M.S."/>
            <person name="Rainey F.A."/>
            <person name="Moe W.M."/>
        </authorList>
    </citation>
    <scope>NUCLEOTIDE SEQUENCE [LARGE SCALE GENOMIC DNA]</scope>
    <source>
        <strain evidence="1 2">IP3-3</strain>
    </source>
</reference>
<organism evidence="1 2">
    <name type="scientific">Dehalogenimonas alkenigignens</name>
    <dbReference type="NCBI Taxonomy" id="1217799"/>
    <lineage>
        <taxon>Bacteria</taxon>
        <taxon>Bacillati</taxon>
        <taxon>Chloroflexota</taxon>
        <taxon>Dehalococcoidia</taxon>
        <taxon>Dehalococcoidales</taxon>
        <taxon>Dehalococcoidaceae</taxon>
        <taxon>Dehalogenimonas</taxon>
    </lineage>
</organism>
<sequence>MKFLVSGHQTLAAAEHRSQLNYLESSKEWVQRLRDEKKLCGAYSFPDGGGIFIIDATSHEELTSIMLSFPLIHLSKFSVQPLADFEKTSDIIIEAIGGITDMRQHIFCP</sequence>
<accession>A0A0W0GJ87</accession>
<dbReference type="AlphaFoldDB" id="A0A0W0GJ87"/>
<keyword evidence="2" id="KW-1185">Reference proteome</keyword>
<dbReference type="Gene3D" id="3.30.70.1060">
    <property type="entry name" value="Dimeric alpha+beta barrel"/>
    <property type="match status" value="1"/>
</dbReference>
<gene>
    <name evidence="1" type="ORF">DEALK_14790</name>
</gene>